<protein>
    <submittedName>
        <fullName evidence="1">Uncharacterized protein</fullName>
    </submittedName>
</protein>
<organism evidence="1 2">
    <name type="scientific">Candidatus Fimihabitans intestinipullorum</name>
    <dbReference type="NCBI Taxonomy" id="2840820"/>
    <lineage>
        <taxon>Bacteria</taxon>
        <taxon>Bacillati</taxon>
        <taxon>Mycoplasmatota</taxon>
        <taxon>Mycoplasmatota incertae sedis</taxon>
        <taxon>Candidatus Fimihabitans</taxon>
    </lineage>
</organism>
<comment type="caution">
    <text evidence="1">The sequence shown here is derived from an EMBL/GenBank/DDBJ whole genome shotgun (WGS) entry which is preliminary data.</text>
</comment>
<reference evidence="1" key="2">
    <citation type="journal article" date="2021" name="PeerJ">
        <title>Extensive microbial diversity within the chicken gut microbiome revealed by metagenomics and culture.</title>
        <authorList>
            <person name="Gilroy R."/>
            <person name="Ravi A."/>
            <person name="Getino M."/>
            <person name="Pursley I."/>
            <person name="Horton D.L."/>
            <person name="Alikhan N.F."/>
            <person name="Baker D."/>
            <person name="Gharbi K."/>
            <person name="Hall N."/>
            <person name="Watson M."/>
            <person name="Adriaenssens E.M."/>
            <person name="Foster-Nyarko E."/>
            <person name="Jarju S."/>
            <person name="Secka A."/>
            <person name="Antonio M."/>
            <person name="Oren A."/>
            <person name="Chaudhuri R.R."/>
            <person name="La Ragione R."/>
            <person name="Hildebrand F."/>
            <person name="Pallen M.J."/>
        </authorList>
    </citation>
    <scope>NUCLEOTIDE SEQUENCE</scope>
    <source>
        <strain evidence="1">CHK197-8231</strain>
    </source>
</reference>
<evidence type="ECO:0000313" key="1">
    <source>
        <dbReference type="EMBL" id="HIU23075.1"/>
    </source>
</evidence>
<dbReference type="EMBL" id="DVML01000033">
    <property type="protein sequence ID" value="HIU23075.1"/>
    <property type="molecule type" value="Genomic_DNA"/>
</dbReference>
<gene>
    <name evidence="1" type="ORF">IAD49_05780</name>
</gene>
<dbReference type="AlphaFoldDB" id="A0A9D1L3T7"/>
<proteinExistence type="predicted"/>
<accession>A0A9D1L3T7</accession>
<name>A0A9D1L3T7_9BACT</name>
<sequence length="51" mass="5663">MKEASKTLALMALGGTAVWAYQKYNKPAMKKIEDAMNQGLKKANAKLEDMM</sequence>
<reference evidence="1" key="1">
    <citation type="submission" date="2020-10" db="EMBL/GenBank/DDBJ databases">
        <authorList>
            <person name="Gilroy R."/>
        </authorList>
    </citation>
    <scope>NUCLEOTIDE SEQUENCE</scope>
    <source>
        <strain evidence="1">CHK197-8231</strain>
    </source>
</reference>
<dbReference type="Proteomes" id="UP000824087">
    <property type="component" value="Unassembled WGS sequence"/>
</dbReference>
<evidence type="ECO:0000313" key="2">
    <source>
        <dbReference type="Proteomes" id="UP000824087"/>
    </source>
</evidence>